<dbReference type="SUPFAM" id="SSF109854">
    <property type="entry name" value="DinB/YfiT-like putative metalloenzymes"/>
    <property type="match status" value="1"/>
</dbReference>
<evidence type="ECO:0000313" key="3">
    <source>
        <dbReference type="EMBL" id="MFE8702735.1"/>
    </source>
</evidence>
<gene>
    <name evidence="3" type="ORF">ACFYKX_19210</name>
</gene>
<evidence type="ECO:0000256" key="2">
    <source>
        <dbReference type="ARBA" id="ARBA00022723"/>
    </source>
</evidence>
<keyword evidence="4" id="KW-1185">Reference proteome</keyword>
<dbReference type="EMBL" id="JBIACK010000011">
    <property type="protein sequence ID" value="MFE8702735.1"/>
    <property type="molecule type" value="Genomic_DNA"/>
</dbReference>
<proteinExistence type="inferred from homology"/>
<name>A0ABW6KIQ8_9BACI</name>
<evidence type="ECO:0000256" key="1">
    <source>
        <dbReference type="ARBA" id="ARBA00008635"/>
    </source>
</evidence>
<dbReference type="Proteomes" id="UP001601059">
    <property type="component" value="Unassembled WGS sequence"/>
</dbReference>
<dbReference type="InterPro" id="IPR034660">
    <property type="entry name" value="DinB/YfiT-like"/>
</dbReference>
<dbReference type="Pfam" id="PF05163">
    <property type="entry name" value="DinB"/>
    <property type="match status" value="1"/>
</dbReference>
<keyword evidence="2" id="KW-0479">Metal-binding</keyword>
<dbReference type="Gene3D" id="1.20.120.450">
    <property type="entry name" value="dinb family like domain"/>
    <property type="match status" value="1"/>
</dbReference>
<comment type="similarity">
    <text evidence="1">Belongs to the DinB family.</text>
</comment>
<organism evidence="3 4">
    <name type="scientific">Cytobacillus spartinae</name>
    <dbReference type="NCBI Taxonomy" id="3299023"/>
    <lineage>
        <taxon>Bacteria</taxon>
        <taxon>Bacillati</taxon>
        <taxon>Bacillota</taxon>
        <taxon>Bacilli</taxon>
        <taxon>Bacillales</taxon>
        <taxon>Bacillaceae</taxon>
        <taxon>Cytobacillus</taxon>
    </lineage>
</organism>
<dbReference type="RefSeq" id="WP_389362696.1">
    <property type="nucleotide sequence ID" value="NZ_JBIACK010000011.1"/>
</dbReference>
<dbReference type="InterPro" id="IPR007837">
    <property type="entry name" value="DinB"/>
</dbReference>
<comment type="caution">
    <text evidence="3">The sequence shown here is derived from an EMBL/GenBank/DDBJ whole genome shotgun (WGS) entry which is preliminary data.</text>
</comment>
<accession>A0ABW6KIQ8</accession>
<protein>
    <submittedName>
        <fullName evidence="3">DinB family protein</fullName>
    </submittedName>
</protein>
<sequence>MKAIESYTKYFLAHREVTLELVKKIEQENYSYQPTPTSMTAEKLVAHMAVSFYSFVSVVKGGDASTMRQSINRSDSNLYDFAKDLTNQTVEIIQSLTEEELNTIIDLTNSLGIKVKGSRLLQIAMDHEIHHKGSLFVYVREMGHTDLPMFVSKG</sequence>
<evidence type="ECO:0000313" key="4">
    <source>
        <dbReference type="Proteomes" id="UP001601059"/>
    </source>
</evidence>
<reference evidence="3 4" key="1">
    <citation type="submission" date="2024-08" db="EMBL/GenBank/DDBJ databases">
        <title>Two novel Cytobacillus novel species.</title>
        <authorList>
            <person name="Liu G."/>
        </authorList>
    </citation>
    <scope>NUCLEOTIDE SEQUENCE [LARGE SCALE GENOMIC DNA]</scope>
    <source>
        <strain evidence="3 4">FJAT-54145</strain>
    </source>
</reference>